<sequence length="177" mass="18446">MTTSGPHDPNNPYEPMPAAPPVDPREHAAVPAAARPRTVTAAFWCWIAVSAVLVLSLIGGLSIDRAEVEKALREANTGLSAAELDQAASLFVTLAIALPLVFLVVFLGSAFPMRAGRNWARIVLAIFGGLLLLLTLLGTAGASAPIAIALVALIGAAIVLMFVGQSNPYFATRKTGY</sequence>
<dbReference type="Proteomes" id="UP001596512">
    <property type="component" value="Unassembled WGS sequence"/>
</dbReference>
<name>A0ABW2TZ99_9PSEU</name>
<feature type="transmembrane region" description="Helical" evidence="2">
    <location>
        <begin position="41"/>
        <end position="63"/>
    </location>
</feature>
<protein>
    <recommendedName>
        <fullName evidence="5">Integral membrane protein</fullName>
    </recommendedName>
</protein>
<accession>A0ABW2TZ99</accession>
<feature type="compositionally biased region" description="Pro residues" evidence="1">
    <location>
        <begin position="12"/>
        <end position="22"/>
    </location>
</feature>
<feature type="region of interest" description="Disordered" evidence="1">
    <location>
        <begin position="1"/>
        <end position="29"/>
    </location>
</feature>
<gene>
    <name evidence="3" type="ORF">ACFQV2_36275</name>
</gene>
<keyword evidence="4" id="KW-1185">Reference proteome</keyword>
<feature type="transmembrane region" description="Helical" evidence="2">
    <location>
        <begin position="87"/>
        <end position="107"/>
    </location>
</feature>
<evidence type="ECO:0008006" key="5">
    <source>
        <dbReference type="Google" id="ProtNLM"/>
    </source>
</evidence>
<evidence type="ECO:0000313" key="3">
    <source>
        <dbReference type="EMBL" id="MFC7618040.1"/>
    </source>
</evidence>
<proteinExistence type="predicted"/>
<keyword evidence="2" id="KW-0812">Transmembrane</keyword>
<evidence type="ECO:0000256" key="2">
    <source>
        <dbReference type="SAM" id="Phobius"/>
    </source>
</evidence>
<keyword evidence="2" id="KW-0472">Membrane</keyword>
<comment type="caution">
    <text evidence="3">The sequence shown here is derived from an EMBL/GenBank/DDBJ whole genome shotgun (WGS) entry which is preliminary data.</text>
</comment>
<reference evidence="4" key="1">
    <citation type="journal article" date="2019" name="Int. J. Syst. Evol. Microbiol.">
        <title>The Global Catalogue of Microorganisms (GCM) 10K type strain sequencing project: providing services to taxonomists for standard genome sequencing and annotation.</title>
        <authorList>
            <consortium name="The Broad Institute Genomics Platform"/>
            <consortium name="The Broad Institute Genome Sequencing Center for Infectious Disease"/>
            <person name="Wu L."/>
            <person name="Ma J."/>
        </authorList>
    </citation>
    <scope>NUCLEOTIDE SEQUENCE [LARGE SCALE GENOMIC DNA]</scope>
    <source>
        <strain evidence="4">JCM 17695</strain>
    </source>
</reference>
<keyword evidence="2" id="KW-1133">Transmembrane helix</keyword>
<organism evidence="3 4">
    <name type="scientific">Actinokineospora soli</name>
    <dbReference type="NCBI Taxonomy" id="1048753"/>
    <lineage>
        <taxon>Bacteria</taxon>
        <taxon>Bacillati</taxon>
        <taxon>Actinomycetota</taxon>
        <taxon>Actinomycetes</taxon>
        <taxon>Pseudonocardiales</taxon>
        <taxon>Pseudonocardiaceae</taxon>
        <taxon>Actinokineospora</taxon>
    </lineage>
</organism>
<feature type="transmembrane region" description="Helical" evidence="2">
    <location>
        <begin position="146"/>
        <end position="164"/>
    </location>
</feature>
<feature type="transmembrane region" description="Helical" evidence="2">
    <location>
        <begin position="119"/>
        <end position="140"/>
    </location>
</feature>
<evidence type="ECO:0000313" key="4">
    <source>
        <dbReference type="Proteomes" id="UP001596512"/>
    </source>
</evidence>
<dbReference type="EMBL" id="JBHTEY010000004">
    <property type="protein sequence ID" value="MFC7618040.1"/>
    <property type="molecule type" value="Genomic_DNA"/>
</dbReference>
<evidence type="ECO:0000256" key="1">
    <source>
        <dbReference type="SAM" id="MobiDB-lite"/>
    </source>
</evidence>